<keyword evidence="2" id="KW-1185">Reference proteome</keyword>
<sequence length="268" mass="31154">MFRSDNKGGYYVPDDTTILLFNSKGTLLNKIHWKSLDKDITGVYDMVSDENGLMCISYGKIFHVDLLGNSTLISTANFNGHIRITANHLLITDYFTRDTSTTENNTYNGLAITDTSGNMVSYPIQYDYENTNFEIAEDKILLYGIDNYFYQLPLDTLQPIKRNKLELSEYDRAWFLGKIDDQFIFKTHNYITKIDHIFFFSADLKLIREAIVDLPTYGINRVFFYIFENGFDFPSGIIYSYEPRQNAIFLLRNTYRGAVVYNLMDVIK</sequence>
<name>A0AAE3RDC0_9BACT</name>
<comment type="caution">
    <text evidence="1">The sequence shown here is derived from an EMBL/GenBank/DDBJ whole genome shotgun (WGS) entry which is preliminary data.</text>
</comment>
<reference evidence="1" key="1">
    <citation type="submission" date="2023-05" db="EMBL/GenBank/DDBJ databases">
        <authorList>
            <person name="Zhang X."/>
        </authorList>
    </citation>
    <scope>NUCLEOTIDE SEQUENCE</scope>
    <source>
        <strain evidence="1">BD1B2-1</strain>
    </source>
</reference>
<proteinExistence type="predicted"/>
<evidence type="ECO:0000313" key="1">
    <source>
        <dbReference type="EMBL" id="MDJ1506299.1"/>
    </source>
</evidence>
<evidence type="ECO:0000313" key="2">
    <source>
        <dbReference type="Proteomes" id="UP001232063"/>
    </source>
</evidence>
<dbReference type="RefSeq" id="WP_314519155.1">
    <property type="nucleotide sequence ID" value="NZ_JASJOU010000021.1"/>
</dbReference>
<dbReference type="Proteomes" id="UP001232063">
    <property type="component" value="Unassembled WGS sequence"/>
</dbReference>
<gene>
    <name evidence="1" type="ORF">QNI22_36915</name>
</gene>
<accession>A0AAE3RDC0</accession>
<organism evidence="1 2">
    <name type="scientific">Xanthocytophaga agilis</name>
    <dbReference type="NCBI Taxonomy" id="3048010"/>
    <lineage>
        <taxon>Bacteria</taxon>
        <taxon>Pseudomonadati</taxon>
        <taxon>Bacteroidota</taxon>
        <taxon>Cytophagia</taxon>
        <taxon>Cytophagales</taxon>
        <taxon>Rhodocytophagaceae</taxon>
        <taxon>Xanthocytophaga</taxon>
    </lineage>
</organism>
<protein>
    <submittedName>
        <fullName evidence="1">Uncharacterized protein</fullName>
    </submittedName>
</protein>
<dbReference type="AlphaFoldDB" id="A0AAE3RDC0"/>
<dbReference type="EMBL" id="JASJOU010000021">
    <property type="protein sequence ID" value="MDJ1506299.1"/>
    <property type="molecule type" value="Genomic_DNA"/>
</dbReference>